<evidence type="ECO:0000259" key="2">
    <source>
        <dbReference type="Pfam" id="PF00582"/>
    </source>
</evidence>
<keyword evidence="4" id="KW-1185">Reference proteome</keyword>
<protein>
    <submittedName>
        <fullName evidence="3">Nucleotide-binding universal stress UspA family protein</fullName>
    </submittedName>
</protein>
<evidence type="ECO:0000256" key="1">
    <source>
        <dbReference type="ARBA" id="ARBA00008791"/>
    </source>
</evidence>
<dbReference type="PRINTS" id="PR01438">
    <property type="entry name" value="UNVRSLSTRESS"/>
</dbReference>
<dbReference type="CDD" id="cd00293">
    <property type="entry name" value="USP-like"/>
    <property type="match status" value="1"/>
</dbReference>
<dbReference type="AlphaFoldDB" id="A0A840UPH8"/>
<comment type="caution">
    <text evidence="3">The sequence shown here is derived from an EMBL/GenBank/DDBJ whole genome shotgun (WGS) entry which is preliminary data.</text>
</comment>
<evidence type="ECO:0000313" key="3">
    <source>
        <dbReference type="EMBL" id="MBB5336618.1"/>
    </source>
</evidence>
<dbReference type="InterPro" id="IPR006015">
    <property type="entry name" value="Universal_stress_UspA"/>
</dbReference>
<dbReference type="SUPFAM" id="SSF52402">
    <property type="entry name" value="Adenine nucleotide alpha hydrolases-like"/>
    <property type="match status" value="1"/>
</dbReference>
<dbReference type="PANTHER" id="PTHR46268">
    <property type="entry name" value="STRESS RESPONSE PROTEIN NHAX"/>
    <property type="match status" value="1"/>
</dbReference>
<dbReference type="Pfam" id="PF00582">
    <property type="entry name" value="Usp"/>
    <property type="match status" value="1"/>
</dbReference>
<dbReference type="InterPro" id="IPR014729">
    <property type="entry name" value="Rossmann-like_a/b/a_fold"/>
</dbReference>
<feature type="domain" description="UspA" evidence="2">
    <location>
        <begin position="4"/>
        <end position="148"/>
    </location>
</feature>
<gene>
    <name evidence="3" type="ORF">HNR32_001768</name>
</gene>
<comment type="similarity">
    <text evidence="1">Belongs to the universal stress protein A family.</text>
</comment>
<dbReference type="InterPro" id="IPR006016">
    <property type="entry name" value="UspA"/>
</dbReference>
<name>A0A840UPH8_9FIRM</name>
<dbReference type="PANTHER" id="PTHR46268:SF6">
    <property type="entry name" value="UNIVERSAL STRESS PROTEIN UP12"/>
    <property type="match status" value="1"/>
</dbReference>
<dbReference type="EMBL" id="JACHFH010000020">
    <property type="protein sequence ID" value="MBB5336618.1"/>
    <property type="molecule type" value="Genomic_DNA"/>
</dbReference>
<proteinExistence type="inferred from homology"/>
<dbReference type="Gene3D" id="3.40.50.620">
    <property type="entry name" value="HUPs"/>
    <property type="match status" value="1"/>
</dbReference>
<evidence type="ECO:0000313" key="4">
    <source>
        <dbReference type="Proteomes" id="UP000559117"/>
    </source>
</evidence>
<reference evidence="3 4" key="1">
    <citation type="submission" date="2020-08" db="EMBL/GenBank/DDBJ databases">
        <title>Genomic Encyclopedia of Type Strains, Phase IV (KMG-IV): sequencing the most valuable type-strain genomes for metagenomic binning, comparative biology and taxonomic classification.</title>
        <authorList>
            <person name="Goeker M."/>
        </authorList>
    </citation>
    <scope>NUCLEOTIDE SEQUENCE [LARGE SCALE GENOMIC DNA]</scope>
    <source>
        <strain evidence="3 4">DSM 24661</strain>
    </source>
</reference>
<organism evidence="3 4">
    <name type="scientific">Pectinatus brassicae</name>
    <dbReference type="NCBI Taxonomy" id="862415"/>
    <lineage>
        <taxon>Bacteria</taxon>
        <taxon>Bacillati</taxon>
        <taxon>Bacillota</taxon>
        <taxon>Negativicutes</taxon>
        <taxon>Selenomonadales</taxon>
        <taxon>Selenomonadaceae</taxon>
        <taxon>Pectinatus</taxon>
    </lineage>
</organism>
<sequence>MESFKSFLIPIDGSASSERAALKAAALAHTTNATLFLLYAAELRNGPMPQHHIKEEDLPDDVKNTLKENGEIVLQRIFNKLPSDIQERTTCHVEVGPPRKVILEFAQKLSPDLIIMGTRGLNPAEAIVLGSVSQAMIESKICSVMMVH</sequence>
<dbReference type="Proteomes" id="UP000559117">
    <property type="component" value="Unassembled WGS sequence"/>
</dbReference>
<accession>A0A840UPH8</accession>
<dbReference type="RefSeq" id="WP_183861715.1">
    <property type="nucleotide sequence ID" value="NZ_JACHFH010000020.1"/>
</dbReference>